<keyword evidence="3" id="KW-1185">Reference proteome</keyword>
<reference evidence="2" key="1">
    <citation type="journal article" date="2022" name="IScience">
        <title>Evolution of zygomycete secretomes and the origins of terrestrial fungal ecologies.</title>
        <authorList>
            <person name="Chang Y."/>
            <person name="Wang Y."/>
            <person name="Mondo S."/>
            <person name="Ahrendt S."/>
            <person name="Andreopoulos W."/>
            <person name="Barry K."/>
            <person name="Beard J."/>
            <person name="Benny G.L."/>
            <person name="Blankenship S."/>
            <person name="Bonito G."/>
            <person name="Cuomo C."/>
            <person name="Desiro A."/>
            <person name="Gervers K.A."/>
            <person name="Hundley H."/>
            <person name="Kuo A."/>
            <person name="LaButti K."/>
            <person name="Lang B.F."/>
            <person name="Lipzen A."/>
            <person name="O'Donnell K."/>
            <person name="Pangilinan J."/>
            <person name="Reynolds N."/>
            <person name="Sandor L."/>
            <person name="Smith M.E."/>
            <person name="Tsang A."/>
            <person name="Grigoriev I.V."/>
            <person name="Stajich J.E."/>
            <person name="Spatafora J.W."/>
        </authorList>
    </citation>
    <scope>NUCLEOTIDE SEQUENCE</scope>
    <source>
        <strain evidence="2">RSA 2281</strain>
    </source>
</reference>
<comment type="caution">
    <text evidence="2">The sequence shown here is derived from an EMBL/GenBank/DDBJ whole genome shotgun (WGS) entry which is preliminary data.</text>
</comment>
<name>A0AAD5PBZ9_9FUNG</name>
<evidence type="ECO:0000313" key="3">
    <source>
        <dbReference type="Proteomes" id="UP001209540"/>
    </source>
</evidence>
<proteinExistence type="predicted"/>
<evidence type="ECO:0000256" key="1">
    <source>
        <dbReference type="SAM" id="SignalP"/>
    </source>
</evidence>
<protein>
    <submittedName>
        <fullName evidence="2">Uncharacterized protein</fullName>
    </submittedName>
</protein>
<dbReference type="Proteomes" id="UP001209540">
    <property type="component" value="Unassembled WGS sequence"/>
</dbReference>
<gene>
    <name evidence="2" type="ORF">BDA99DRAFT_561956</name>
</gene>
<organism evidence="2 3">
    <name type="scientific">Phascolomyces articulosus</name>
    <dbReference type="NCBI Taxonomy" id="60185"/>
    <lineage>
        <taxon>Eukaryota</taxon>
        <taxon>Fungi</taxon>
        <taxon>Fungi incertae sedis</taxon>
        <taxon>Mucoromycota</taxon>
        <taxon>Mucoromycotina</taxon>
        <taxon>Mucoromycetes</taxon>
        <taxon>Mucorales</taxon>
        <taxon>Lichtheimiaceae</taxon>
        <taxon>Phascolomyces</taxon>
    </lineage>
</organism>
<keyword evidence="1" id="KW-0732">Signal</keyword>
<dbReference type="AlphaFoldDB" id="A0AAD5PBZ9"/>
<feature type="chain" id="PRO_5042211339" evidence="1">
    <location>
        <begin position="28"/>
        <end position="147"/>
    </location>
</feature>
<evidence type="ECO:0000313" key="2">
    <source>
        <dbReference type="EMBL" id="KAI9256509.1"/>
    </source>
</evidence>
<reference evidence="2" key="2">
    <citation type="submission" date="2023-02" db="EMBL/GenBank/DDBJ databases">
        <authorList>
            <consortium name="DOE Joint Genome Institute"/>
            <person name="Mondo S.J."/>
            <person name="Chang Y."/>
            <person name="Wang Y."/>
            <person name="Ahrendt S."/>
            <person name="Andreopoulos W."/>
            <person name="Barry K."/>
            <person name="Beard J."/>
            <person name="Benny G.L."/>
            <person name="Blankenship S."/>
            <person name="Bonito G."/>
            <person name="Cuomo C."/>
            <person name="Desiro A."/>
            <person name="Gervers K.A."/>
            <person name="Hundley H."/>
            <person name="Kuo A."/>
            <person name="LaButti K."/>
            <person name="Lang B.F."/>
            <person name="Lipzen A."/>
            <person name="O'Donnell K."/>
            <person name="Pangilinan J."/>
            <person name="Reynolds N."/>
            <person name="Sandor L."/>
            <person name="Smith M.W."/>
            <person name="Tsang A."/>
            <person name="Grigoriev I.V."/>
            <person name="Stajich J.E."/>
            <person name="Spatafora J.W."/>
        </authorList>
    </citation>
    <scope>NUCLEOTIDE SEQUENCE</scope>
    <source>
        <strain evidence="2">RSA 2281</strain>
    </source>
</reference>
<feature type="signal peptide" evidence="1">
    <location>
        <begin position="1"/>
        <end position="27"/>
    </location>
</feature>
<dbReference type="EMBL" id="JAIXMP010000021">
    <property type="protein sequence ID" value="KAI9256509.1"/>
    <property type="molecule type" value="Genomic_DNA"/>
</dbReference>
<accession>A0AAD5PBZ9</accession>
<sequence>MYTLPRTFLIFTALIIPLSVLPHYAHSYCIYNKMEDDTRFYIRQIGGQRGTVFSHFRRDKLFPGEEACCPYTKKQCAKEQTPDSEMTFWMSHAQGNYRDLVGFEITCPAGGYIIFNRSYLHPKFEVYNADHTPYEFRLEHRYHNSFN</sequence>